<evidence type="ECO:0000313" key="2">
    <source>
        <dbReference type="Proteomes" id="UP000525298"/>
    </source>
</evidence>
<proteinExistence type="predicted"/>
<gene>
    <name evidence="1" type="ORF">HNR65_002574</name>
</gene>
<dbReference type="EMBL" id="JACDUS010000008">
    <property type="protein sequence ID" value="MBA2882232.1"/>
    <property type="molecule type" value="Genomic_DNA"/>
</dbReference>
<comment type="caution">
    <text evidence="1">The sequence shown here is derived from an EMBL/GenBank/DDBJ whole genome shotgun (WGS) entry which is preliminary data.</text>
</comment>
<keyword evidence="2" id="KW-1185">Reference proteome</keyword>
<sequence>MLKSTYPLAEQRPVVAYAVKMRRLPINGGNFICIILF</sequence>
<dbReference type="Proteomes" id="UP000525298">
    <property type="component" value="Unassembled WGS sequence"/>
</dbReference>
<protein>
    <submittedName>
        <fullName evidence="1">Uncharacterized protein</fullName>
    </submittedName>
</protein>
<dbReference type="AlphaFoldDB" id="A0A7W0CAM6"/>
<organism evidence="1 2">
    <name type="scientific">Desulfosalsimonas propionicica</name>
    <dbReference type="NCBI Taxonomy" id="332175"/>
    <lineage>
        <taxon>Bacteria</taxon>
        <taxon>Pseudomonadati</taxon>
        <taxon>Thermodesulfobacteriota</taxon>
        <taxon>Desulfobacteria</taxon>
        <taxon>Desulfobacterales</taxon>
        <taxon>Desulfosalsimonadaceae</taxon>
        <taxon>Desulfosalsimonas</taxon>
    </lineage>
</organism>
<reference evidence="1 2" key="1">
    <citation type="submission" date="2020-07" db="EMBL/GenBank/DDBJ databases">
        <title>Genomic Encyclopedia of Type Strains, Phase IV (KMG-IV): sequencing the most valuable type-strain genomes for metagenomic binning, comparative biology and taxonomic classification.</title>
        <authorList>
            <person name="Goeker M."/>
        </authorList>
    </citation>
    <scope>NUCLEOTIDE SEQUENCE [LARGE SCALE GENOMIC DNA]</scope>
    <source>
        <strain evidence="1 2">DSM 17721</strain>
    </source>
</reference>
<evidence type="ECO:0000313" key="1">
    <source>
        <dbReference type="EMBL" id="MBA2882232.1"/>
    </source>
</evidence>
<name>A0A7W0CAM6_9BACT</name>
<accession>A0A7W0CAM6</accession>